<feature type="region of interest" description="Disordered" evidence="1">
    <location>
        <begin position="109"/>
        <end position="198"/>
    </location>
</feature>
<feature type="transmembrane region" description="Helical" evidence="2">
    <location>
        <begin position="82"/>
        <end position="103"/>
    </location>
</feature>
<proteinExistence type="predicted"/>
<evidence type="ECO:0000256" key="1">
    <source>
        <dbReference type="SAM" id="MobiDB-lite"/>
    </source>
</evidence>
<dbReference type="HOGENOM" id="CLU_479886_0_0_1"/>
<evidence type="ECO:0000256" key="2">
    <source>
        <dbReference type="SAM" id="Phobius"/>
    </source>
</evidence>
<accession>G4T4S5</accession>
<organism evidence="3 4">
    <name type="scientific">Serendipita indica (strain DSM 11827)</name>
    <name type="common">Root endophyte fungus</name>
    <name type="synonym">Piriformospora indica</name>
    <dbReference type="NCBI Taxonomy" id="1109443"/>
    <lineage>
        <taxon>Eukaryota</taxon>
        <taxon>Fungi</taxon>
        <taxon>Dikarya</taxon>
        <taxon>Basidiomycota</taxon>
        <taxon>Agaricomycotina</taxon>
        <taxon>Agaricomycetes</taxon>
        <taxon>Sebacinales</taxon>
        <taxon>Serendipitaceae</taxon>
        <taxon>Serendipita</taxon>
    </lineage>
</organism>
<keyword evidence="4" id="KW-1185">Reference proteome</keyword>
<keyword evidence="2" id="KW-0812">Transmembrane</keyword>
<feature type="compositionally biased region" description="Low complexity" evidence="1">
    <location>
        <begin position="109"/>
        <end position="129"/>
    </location>
</feature>
<dbReference type="InParanoid" id="G4T4S5"/>
<feature type="region of interest" description="Disordered" evidence="1">
    <location>
        <begin position="37"/>
        <end position="56"/>
    </location>
</feature>
<comment type="caution">
    <text evidence="3">The sequence shown here is derived from an EMBL/GenBank/DDBJ whole genome shotgun (WGS) entry which is preliminary data.</text>
</comment>
<dbReference type="AlphaFoldDB" id="G4T4S5"/>
<feature type="compositionally biased region" description="Basic and acidic residues" evidence="1">
    <location>
        <begin position="165"/>
        <end position="188"/>
    </location>
</feature>
<reference evidence="3 4" key="1">
    <citation type="journal article" date="2011" name="PLoS Pathog.">
        <title>Endophytic Life Strategies Decoded by Genome and Transcriptome Analyses of the Mutualistic Root Symbiont Piriformospora indica.</title>
        <authorList>
            <person name="Zuccaro A."/>
            <person name="Lahrmann U."/>
            <person name="Guldener U."/>
            <person name="Langen G."/>
            <person name="Pfiffi S."/>
            <person name="Biedenkopf D."/>
            <person name="Wong P."/>
            <person name="Samans B."/>
            <person name="Grimm C."/>
            <person name="Basiewicz M."/>
            <person name="Murat C."/>
            <person name="Martin F."/>
            <person name="Kogel K.H."/>
        </authorList>
    </citation>
    <scope>NUCLEOTIDE SEQUENCE [LARGE SCALE GENOMIC DNA]</scope>
    <source>
        <strain evidence="3 4">DSM 11827</strain>
    </source>
</reference>
<dbReference type="EMBL" id="CAFZ01000001">
    <property type="protein sequence ID" value="CCA66411.1"/>
    <property type="molecule type" value="Genomic_DNA"/>
</dbReference>
<feature type="compositionally biased region" description="Basic and acidic residues" evidence="1">
    <location>
        <begin position="141"/>
        <end position="153"/>
    </location>
</feature>
<dbReference type="Proteomes" id="UP000007148">
    <property type="component" value="Unassembled WGS sequence"/>
</dbReference>
<evidence type="ECO:0000313" key="3">
    <source>
        <dbReference type="EMBL" id="CCA66411.1"/>
    </source>
</evidence>
<name>G4T4S5_SERID</name>
<gene>
    <name evidence="3" type="ORF">PIIN_00097</name>
</gene>
<keyword evidence="2" id="KW-1133">Transmembrane helix</keyword>
<dbReference type="OrthoDB" id="3231297at2759"/>
<protein>
    <submittedName>
        <fullName evidence="3">Uncharacterized protein</fullName>
    </submittedName>
</protein>
<sequence length="568" mass="61821">MVLLLEEADDPNAKLAIHPGPPVNRISEDDLTELATTDSESGEVVPLIRQDPPPSYSDVRVFQQRLKSEEESYGGQRARRRFCLALGVAFLLFAIPTATIITLKLTLSSRSATEPSESTTTSGSPQPTSDHPNHTPPWREYPGKGPDDHRGGPDHWPPPRGGGGGERRPGGDRGEPHRFPEGEGHGRPEFPPPDPEAQPICADWTSTEISDGEQAIPAFISTFPLSYFSKPIFMRSSLSKAKGHLRVSFVDQLELGQASVHVTASKLSQEELKKIRICVDRGFDGSSILDSLGNLTNTAEFDIALSLSSQQPILPGLVTELPRFAHSFDDSGVSRFRFMSLYGQEGDISFQRVYADSLFVTNVGGSVDGYISTTRRLGIETTSKPISITADLCNDGQDFYPAWARLSSSQASIDAKMVLCERATDRPWQRNGEVGRYDISVANKDAAITLEVKHAAPKQGSSLYINVTNEDTLSLGRTHSVVTLDTGYEGRFLVRAPGSSTPVSVESEEATDDEGGIRYVEKHTLPSQINGIEGKVSWGRFSLPDRPRSDVFVNTVGEGETGLVLLGD</sequence>
<keyword evidence="2" id="KW-0472">Membrane</keyword>
<evidence type="ECO:0000313" key="4">
    <source>
        <dbReference type="Proteomes" id="UP000007148"/>
    </source>
</evidence>